<keyword evidence="1" id="KW-0863">Zinc-finger</keyword>
<accession>A0ABR1EZE9</accession>
<feature type="region of interest" description="Disordered" evidence="2">
    <location>
        <begin position="410"/>
        <end position="439"/>
    </location>
</feature>
<dbReference type="Proteomes" id="UP001498771">
    <property type="component" value="Unassembled WGS sequence"/>
</dbReference>
<dbReference type="RefSeq" id="XP_064766021.1">
    <property type="nucleotide sequence ID" value="XM_064915511.1"/>
</dbReference>
<keyword evidence="1" id="KW-0479">Metal-binding</keyword>
<name>A0ABR1EZE9_9ASCO</name>
<sequence length="439" mass="49020">MLEDSSFLYSDLHLLLPDPKHFPPDSDPDLSPRSTALSLKPDHPLDPNSLYHHFFSPSADIPLDLFNPDSLLFSSSSHSTASSTPSSSSSSAWSPTLLDHQPLPSIHSSSWPVIPDVSTKAICDAWSTSVNSSATSISPSSIYQSTPDLSRRDTVSSIATTTTSTADTYEPKRSLSDVPDFSIFLAEGPFAPKHDLTYFPADRHLQLNFHSESLPVSPHDIPHDIPHDLSHFQDHSSVSSASSSSSSSTSSSSVSTTSTPPAFEHMSIPLSTGIINVSVPHPELDDPNEPHIQQFPLPLPEMPRKHSQNRTYRCRHCLQLFTSSTDLKAHVLSLPDATLAQRPYKCADEACDWHVIGFHRNNDCTRHFRQVHGVREFVCRWQGVRDCRTHRFVTAWLRNRHERTVHAMELDKPDAEEEEAEAEMEKKMKKNAAKRKRKT</sequence>
<dbReference type="GeneID" id="90041023"/>
<dbReference type="PROSITE" id="PS50157">
    <property type="entry name" value="ZINC_FINGER_C2H2_2"/>
    <property type="match status" value="1"/>
</dbReference>
<feature type="domain" description="C2H2-type" evidence="3">
    <location>
        <begin position="312"/>
        <end position="343"/>
    </location>
</feature>
<comment type="caution">
    <text evidence="4">The sequence shown here is derived from an EMBL/GenBank/DDBJ whole genome shotgun (WGS) entry which is preliminary data.</text>
</comment>
<dbReference type="InterPro" id="IPR013087">
    <property type="entry name" value="Znf_C2H2_type"/>
</dbReference>
<keyword evidence="5" id="KW-1185">Reference proteome</keyword>
<evidence type="ECO:0000256" key="2">
    <source>
        <dbReference type="SAM" id="MobiDB-lite"/>
    </source>
</evidence>
<feature type="compositionally biased region" description="Basic and acidic residues" evidence="2">
    <location>
        <begin position="220"/>
        <end position="234"/>
    </location>
</feature>
<evidence type="ECO:0000256" key="1">
    <source>
        <dbReference type="PROSITE-ProRule" id="PRU00042"/>
    </source>
</evidence>
<evidence type="ECO:0000259" key="3">
    <source>
        <dbReference type="PROSITE" id="PS50157"/>
    </source>
</evidence>
<organism evidence="4 5">
    <name type="scientific">Myxozyma melibiosi</name>
    <dbReference type="NCBI Taxonomy" id="54550"/>
    <lineage>
        <taxon>Eukaryota</taxon>
        <taxon>Fungi</taxon>
        <taxon>Dikarya</taxon>
        <taxon>Ascomycota</taxon>
        <taxon>Saccharomycotina</taxon>
        <taxon>Lipomycetes</taxon>
        <taxon>Lipomycetales</taxon>
        <taxon>Lipomycetaceae</taxon>
        <taxon>Myxozyma</taxon>
    </lineage>
</organism>
<dbReference type="EMBL" id="JBBJBU010000014">
    <property type="protein sequence ID" value="KAK7202988.1"/>
    <property type="molecule type" value="Genomic_DNA"/>
</dbReference>
<reference evidence="4 5" key="1">
    <citation type="submission" date="2024-03" db="EMBL/GenBank/DDBJ databases">
        <title>Genome-scale model development and genomic sequencing of the oleaginous clade Lipomyces.</title>
        <authorList>
            <consortium name="Lawrence Berkeley National Laboratory"/>
            <person name="Czajka J.J."/>
            <person name="Han Y."/>
            <person name="Kim J."/>
            <person name="Mondo S.J."/>
            <person name="Hofstad B.A."/>
            <person name="Robles A."/>
            <person name="Haridas S."/>
            <person name="Riley R."/>
            <person name="LaButti K."/>
            <person name="Pangilinan J."/>
            <person name="Andreopoulos W."/>
            <person name="Lipzen A."/>
            <person name="Yan J."/>
            <person name="Wang M."/>
            <person name="Ng V."/>
            <person name="Grigoriev I.V."/>
            <person name="Spatafora J.W."/>
            <person name="Magnuson J.K."/>
            <person name="Baker S.E."/>
            <person name="Pomraning K.R."/>
        </authorList>
    </citation>
    <scope>NUCLEOTIDE SEQUENCE [LARGE SCALE GENOMIC DNA]</scope>
    <source>
        <strain evidence="4 5">Phaff 52-87</strain>
    </source>
</reference>
<evidence type="ECO:0000313" key="4">
    <source>
        <dbReference type="EMBL" id="KAK7202988.1"/>
    </source>
</evidence>
<feature type="compositionally biased region" description="Low complexity" evidence="2">
    <location>
        <begin position="236"/>
        <end position="259"/>
    </location>
</feature>
<feature type="compositionally biased region" description="Basic residues" evidence="2">
    <location>
        <begin position="427"/>
        <end position="439"/>
    </location>
</feature>
<feature type="region of interest" description="Disordered" evidence="2">
    <location>
        <begin position="20"/>
        <end position="42"/>
    </location>
</feature>
<proteinExistence type="predicted"/>
<feature type="region of interest" description="Disordered" evidence="2">
    <location>
        <begin position="218"/>
        <end position="262"/>
    </location>
</feature>
<protein>
    <recommendedName>
        <fullName evidence="3">C2H2-type domain-containing protein</fullName>
    </recommendedName>
</protein>
<evidence type="ECO:0000313" key="5">
    <source>
        <dbReference type="Proteomes" id="UP001498771"/>
    </source>
</evidence>
<gene>
    <name evidence="4" type="ORF">BZA70DRAFT_89051</name>
</gene>
<keyword evidence="1" id="KW-0862">Zinc</keyword>